<dbReference type="PRINTS" id="PR00080">
    <property type="entry name" value="SDRFAMILY"/>
</dbReference>
<gene>
    <name evidence="5" type="ORF">JM949_10845</name>
</gene>
<dbReference type="InterPro" id="IPR050091">
    <property type="entry name" value="PKS_NRPS_Biosynth_Enz"/>
</dbReference>
<feature type="non-terminal residue" evidence="5">
    <location>
        <position position="1133"/>
    </location>
</feature>
<dbReference type="PANTHER" id="PTHR43775">
    <property type="entry name" value="FATTY ACID SYNTHASE"/>
    <property type="match status" value="1"/>
</dbReference>
<keyword evidence="6" id="KW-1185">Reference proteome</keyword>
<dbReference type="PRINTS" id="PR00081">
    <property type="entry name" value="GDHRDH"/>
</dbReference>
<dbReference type="PROSITE" id="PS52004">
    <property type="entry name" value="KS3_2"/>
    <property type="match status" value="1"/>
</dbReference>
<dbReference type="InterPro" id="IPR014030">
    <property type="entry name" value="Ketoacyl_synth_N"/>
</dbReference>
<dbReference type="CDD" id="cd00833">
    <property type="entry name" value="PKS"/>
    <property type="match status" value="1"/>
</dbReference>
<dbReference type="PANTHER" id="PTHR43775:SF37">
    <property type="entry name" value="SI:DKEY-61P9.11"/>
    <property type="match status" value="1"/>
</dbReference>
<dbReference type="InterPro" id="IPR016039">
    <property type="entry name" value="Thiolase-like"/>
</dbReference>
<dbReference type="SMART" id="SM00822">
    <property type="entry name" value="PKS_KR"/>
    <property type="match status" value="1"/>
</dbReference>
<evidence type="ECO:0000313" key="6">
    <source>
        <dbReference type="Proteomes" id="UP000622245"/>
    </source>
</evidence>
<dbReference type="Proteomes" id="UP000622245">
    <property type="component" value="Unassembled WGS sequence"/>
</dbReference>
<name>A0ABS1YEX1_9ACTN</name>
<dbReference type="Pfam" id="PF00109">
    <property type="entry name" value="ketoacyl-synt"/>
    <property type="match status" value="3"/>
</dbReference>
<dbReference type="Pfam" id="PF02801">
    <property type="entry name" value="Ketoacyl-synt_C"/>
    <property type="match status" value="1"/>
</dbReference>
<dbReference type="EMBL" id="JAEVHL010000037">
    <property type="protein sequence ID" value="MBM0275897.1"/>
    <property type="molecule type" value="Genomic_DNA"/>
</dbReference>
<dbReference type="SUPFAM" id="SSF53901">
    <property type="entry name" value="Thiolase-like"/>
    <property type="match status" value="3"/>
</dbReference>
<evidence type="ECO:0000259" key="4">
    <source>
        <dbReference type="PROSITE" id="PS52004"/>
    </source>
</evidence>
<dbReference type="Gene3D" id="3.40.50.720">
    <property type="entry name" value="NAD(P)-binding Rossmann-like Domain"/>
    <property type="match status" value="1"/>
</dbReference>
<dbReference type="InterPro" id="IPR057326">
    <property type="entry name" value="KR_dom"/>
</dbReference>
<dbReference type="Gene3D" id="3.40.47.10">
    <property type="match status" value="2"/>
</dbReference>
<dbReference type="SUPFAM" id="SSF51735">
    <property type="entry name" value="NAD(P)-binding Rossmann-fold domains"/>
    <property type="match status" value="1"/>
</dbReference>
<keyword evidence="1" id="KW-0596">Phosphopantetheine</keyword>
<dbReference type="InterPro" id="IPR014031">
    <property type="entry name" value="Ketoacyl_synth_C"/>
</dbReference>
<dbReference type="RefSeq" id="WP_203148280.1">
    <property type="nucleotide sequence ID" value="NZ_JAEVHL010000037.1"/>
</dbReference>
<dbReference type="Pfam" id="PF13561">
    <property type="entry name" value="adh_short_C2"/>
    <property type="match status" value="1"/>
</dbReference>
<feature type="domain" description="Ketosynthase family 3 (KS3)" evidence="4">
    <location>
        <begin position="324"/>
        <end position="774"/>
    </location>
</feature>
<evidence type="ECO:0000313" key="5">
    <source>
        <dbReference type="EMBL" id="MBM0275897.1"/>
    </source>
</evidence>
<dbReference type="InterPro" id="IPR002347">
    <property type="entry name" value="SDR_fam"/>
</dbReference>
<dbReference type="Pfam" id="PF16197">
    <property type="entry name" value="KAsynt_C_assoc"/>
    <property type="match status" value="1"/>
</dbReference>
<protein>
    <submittedName>
        <fullName evidence="5">SDR family oxidoreductase</fullName>
    </submittedName>
</protein>
<reference evidence="5 6" key="1">
    <citation type="submission" date="2021-01" db="EMBL/GenBank/DDBJ databases">
        <title>Draft genome sequence of Micromonospora sp. strain STR1s_6.</title>
        <authorList>
            <person name="Karlyshev A."/>
            <person name="Jawad R."/>
        </authorList>
    </citation>
    <scope>NUCLEOTIDE SEQUENCE [LARGE SCALE GENOMIC DNA]</scope>
    <source>
        <strain evidence="5 6">STR1S-6</strain>
    </source>
</reference>
<dbReference type="InterPro" id="IPR036291">
    <property type="entry name" value="NAD(P)-bd_dom_sf"/>
</dbReference>
<dbReference type="CDD" id="cd05359">
    <property type="entry name" value="ChcA_like_SDR_c"/>
    <property type="match status" value="1"/>
</dbReference>
<evidence type="ECO:0000256" key="1">
    <source>
        <dbReference type="ARBA" id="ARBA00022450"/>
    </source>
</evidence>
<accession>A0ABS1YEX1</accession>
<dbReference type="InterPro" id="IPR032821">
    <property type="entry name" value="PKS_assoc"/>
</dbReference>
<feature type="region of interest" description="Disordered" evidence="3">
    <location>
        <begin position="289"/>
        <end position="308"/>
    </location>
</feature>
<comment type="caution">
    <text evidence="5">The sequence shown here is derived from an EMBL/GenBank/DDBJ whole genome shotgun (WGS) entry which is preliminary data.</text>
</comment>
<dbReference type="SMART" id="SM00825">
    <property type="entry name" value="PKS_KS"/>
    <property type="match status" value="1"/>
</dbReference>
<evidence type="ECO:0000256" key="3">
    <source>
        <dbReference type="SAM" id="MobiDB-lite"/>
    </source>
</evidence>
<organism evidence="5 6">
    <name type="scientific">Micromonospora tarensis</name>
    <dbReference type="NCBI Taxonomy" id="2806100"/>
    <lineage>
        <taxon>Bacteria</taxon>
        <taxon>Bacillati</taxon>
        <taxon>Actinomycetota</taxon>
        <taxon>Actinomycetes</taxon>
        <taxon>Micromonosporales</taxon>
        <taxon>Micromonosporaceae</taxon>
        <taxon>Micromonospora</taxon>
    </lineage>
</organism>
<evidence type="ECO:0000256" key="2">
    <source>
        <dbReference type="ARBA" id="ARBA00022553"/>
    </source>
</evidence>
<sequence length="1133" mass="119654">MYRFDGKTALVTGGARGIGRVITTRLAEQGAHVIVNCFHSYDVAKLLRDELVARGLSVEVLRGSVAQRPQVDRMFDEIAERHQGLDLLVNNAASGAFMTALETTEEHVDRAIDSNLKGSLWCAQRAHRLMRQRGGAIVNLSSVGAGMTVGNYLTVGTAKAAVEALTRYLAVEFAADGIRVNTASGGLIAGDVARLFPHPDEMEKQVSDSTPLGGLGGPEDLAEVVMFLLSDAARWVTGQTILADGGLSLGGRLLTPASLWRTGQPARDPAPTAVPAGDPVPTAVPVNGVAALPGPPVGGPADETTAPVGVTVRERAEPSDDPERSMIAVVGAGLVVPGANDPGEFWQILTDGPELLSEVRPDRFRVESFYSPVGTDEDKTYQTRCGYADGYRPQPWLAAELGPDPRRTEYTTQWLRHAVHDAVAGVRLPDGDRLSCVVGYTPDGNQHLEEALVAEGLLDDLVEAAGRAGWTGARRDDLIKRARDIFAGHYPLQHAPLGNLMPFQVGNGAIKGLLPDRTELMMVDTACSSALYAVDIGIKGILEGKHDVAVCGGSFAVGPRNAVLFAKLHGLSRNGRVRPLDQDCDGVLFSDGAAAVALKRADLARRDGDTVLGYISAVGTSSDGRGKAIYAPNVAGQRLAIERALAKVPATTRPDWVVAHATGTPAGDLCEITSIRDVLSASKPLYITSNKALIGHTGWAAGVVSLIQVLESLRREAILPQHRFTASPPEYGLKDSTLRIPTAEVPWPAGEQPRTASVSGFGFGGTNAHVVVQDRPVAHERPGADEIVVTAWSAHVPGSFDAGQVRDWLAGTGSAPERSFGPTYDTSGLVLRMPPKVLRTLDRCQLMVLRCAEDLRGLLGDAWDSYRGNTGVFLGHMGPTRHAVLYGKRCHLDNALEALDALPDEVGFDDALRGALRAVVRETVPASNEDSFPGIMPNVISARVSNYFGLNGPNMTLDLGFGSTLGACEVAARYLRAGDVDIALVGGVNGNSTVVMRRMVEALTGQTEVELAEGAFMFALTRRAVAEAAGLPVLARLDDLSSGVDPAPGADQTITCGASVDRPAGPLYLGAEGAVAMLRALLGLGRGTDADAQVVARDNADAPVLSLRLRAALPTRAVDQPVRAADEPLRPPT</sequence>
<keyword evidence="2" id="KW-0597">Phosphoprotein</keyword>
<dbReference type="InterPro" id="IPR020841">
    <property type="entry name" value="PKS_Beta-ketoAc_synthase_dom"/>
</dbReference>
<proteinExistence type="predicted"/>